<dbReference type="OrthoDB" id="433738at2759"/>
<dbReference type="PANTHER" id="PTHR11242">
    <property type="entry name" value="ARYL HYDROCARBON RECEPTOR INTERACTING PROTEIN RELATED"/>
    <property type="match status" value="1"/>
</dbReference>
<gene>
    <name evidence="4" type="ORF">DFQ27_003847</name>
</gene>
<dbReference type="InterPro" id="IPR011990">
    <property type="entry name" value="TPR-like_helical_dom_sf"/>
</dbReference>
<organism evidence="4 5">
    <name type="scientific">Actinomortierella ambigua</name>
    <dbReference type="NCBI Taxonomy" id="1343610"/>
    <lineage>
        <taxon>Eukaryota</taxon>
        <taxon>Fungi</taxon>
        <taxon>Fungi incertae sedis</taxon>
        <taxon>Mucoromycota</taxon>
        <taxon>Mortierellomycotina</taxon>
        <taxon>Mortierellomycetes</taxon>
        <taxon>Mortierellales</taxon>
        <taxon>Mortierellaceae</taxon>
        <taxon>Actinomortierella</taxon>
    </lineage>
</organism>
<keyword evidence="2" id="KW-0802">TPR repeat</keyword>
<evidence type="ECO:0008006" key="6">
    <source>
        <dbReference type="Google" id="ProtNLM"/>
    </source>
</evidence>
<reference evidence="4" key="1">
    <citation type="journal article" date="2020" name="Fungal Divers.">
        <title>Resolving the Mortierellaceae phylogeny through synthesis of multi-gene phylogenetics and phylogenomics.</title>
        <authorList>
            <person name="Vandepol N."/>
            <person name="Liber J."/>
            <person name="Desiro A."/>
            <person name="Na H."/>
            <person name="Kennedy M."/>
            <person name="Barry K."/>
            <person name="Grigoriev I.V."/>
            <person name="Miller A.N."/>
            <person name="O'Donnell K."/>
            <person name="Stajich J.E."/>
            <person name="Bonito G."/>
        </authorList>
    </citation>
    <scope>NUCLEOTIDE SEQUENCE</scope>
    <source>
        <strain evidence="4">BC1065</strain>
    </source>
</reference>
<dbReference type="InterPro" id="IPR039663">
    <property type="entry name" value="AIP/AIPL1/TTC9"/>
</dbReference>
<evidence type="ECO:0000313" key="5">
    <source>
        <dbReference type="Proteomes" id="UP000807716"/>
    </source>
</evidence>
<feature type="compositionally biased region" description="Low complexity" evidence="3">
    <location>
        <begin position="186"/>
        <end position="221"/>
    </location>
</feature>
<dbReference type="InterPro" id="IPR019734">
    <property type="entry name" value="TPR_rpt"/>
</dbReference>
<dbReference type="AlphaFoldDB" id="A0A9P6UCI4"/>
<dbReference type="SUPFAM" id="SSF48452">
    <property type="entry name" value="TPR-like"/>
    <property type="match status" value="1"/>
</dbReference>
<evidence type="ECO:0000256" key="1">
    <source>
        <dbReference type="ARBA" id="ARBA00022737"/>
    </source>
</evidence>
<proteinExistence type="predicted"/>
<protein>
    <recommendedName>
        <fullName evidence="6">TPR-like protein</fullName>
    </recommendedName>
</protein>
<comment type="caution">
    <text evidence="4">The sequence shown here is derived from an EMBL/GenBank/DDBJ whole genome shotgun (WGS) entry which is preliminary data.</text>
</comment>
<name>A0A9P6UCI4_9FUNG</name>
<keyword evidence="5" id="KW-1185">Reference proteome</keyword>
<sequence>MPTIAEKIASALTHKDQGNAAFKQGSIQQALRSYHLSVLGLSGLETEMTGMPMMAAASQQGQNAPVTDEQKKQIKTQLAIVYANMAACHLKNQNWKRAIETATTALKHDETNTKAKFRRAQAKIQEGNLTSALQDLEALDQKDAAVKAELQKIKQKEKEAEQKQRKQMGGFLSRGRVGSDNEDEATTTSAAATSTTKAPGSPSSGAGSSSGKPGSTKSKPTLASKLGSSSTRRKTTPSYKDDEYIPSSTWSGTAPKIQELQDGEE</sequence>
<keyword evidence="1" id="KW-0677">Repeat</keyword>
<evidence type="ECO:0000256" key="2">
    <source>
        <dbReference type="ARBA" id="ARBA00022803"/>
    </source>
</evidence>
<evidence type="ECO:0000256" key="3">
    <source>
        <dbReference type="SAM" id="MobiDB-lite"/>
    </source>
</evidence>
<dbReference type="SMART" id="SM00028">
    <property type="entry name" value="TPR"/>
    <property type="match status" value="2"/>
</dbReference>
<dbReference type="EMBL" id="JAAAJB010000027">
    <property type="protein sequence ID" value="KAG0269338.1"/>
    <property type="molecule type" value="Genomic_DNA"/>
</dbReference>
<accession>A0A9P6UCI4</accession>
<feature type="region of interest" description="Disordered" evidence="3">
    <location>
        <begin position="157"/>
        <end position="265"/>
    </location>
</feature>
<dbReference type="Proteomes" id="UP000807716">
    <property type="component" value="Unassembled WGS sequence"/>
</dbReference>
<dbReference type="PANTHER" id="PTHR11242:SF0">
    <property type="entry name" value="TPR_REGION DOMAIN-CONTAINING PROTEIN"/>
    <property type="match status" value="1"/>
</dbReference>
<evidence type="ECO:0000313" key="4">
    <source>
        <dbReference type="EMBL" id="KAG0269338.1"/>
    </source>
</evidence>
<dbReference type="Gene3D" id="1.25.40.10">
    <property type="entry name" value="Tetratricopeptide repeat domain"/>
    <property type="match status" value="1"/>
</dbReference>